<keyword evidence="1" id="KW-0472">Membrane</keyword>
<organism evidence="2 3">
    <name type="scientific">Maridesulfovibrio hydrothermalis AM13 = DSM 14728</name>
    <dbReference type="NCBI Taxonomy" id="1121451"/>
    <lineage>
        <taxon>Bacteria</taxon>
        <taxon>Pseudomonadati</taxon>
        <taxon>Thermodesulfobacteriota</taxon>
        <taxon>Desulfovibrionia</taxon>
        <taxon>Desulfovibrionales</taxon>
        <taxon>Desulfovibrionaceae</taxon>
        <taxon>Maridesulfovibrio</taxon>
    </lineage>
</organism>
<dbReference type="OrthoDB" id="5442509at2"/>
<dbReference type="PATRIC" id="fig|1121451.3.peg.1417"/>
<evidence type="ECO:0000313" key="3">
    <source>
        <dbReference type="Proteomes" id="UP000010808"/>
    </source>
</evidence>
<keyword evidence="1" id="KW-0812">Transmembrane</keyword>
<dbReference type="EMBL" id="FO203522">
    <property type="protein sequence ID" value="CCO23445.1"/>
    <property type="molecule type" value="Genomic_DNA"/>
</dbReference>
<protein>
    <recommendedName>
        <fullName evidence="4">Glycosyltransferase, TIGR04372 family</fullName>
    </recommendedName>
</protein>
<name>L0RB99_9BACT</name>
<dbReference type="Proteomes" id="UP000010808">
    <property type="component" value="Chromosome"/>
</dbReference>
<keyword evidence="3" id="KW-1185">Reference proteome</keyword>
<dbReference type="RefSeq" id="WP_015336049.1">
    <property type="nucleotide sequence ID" value="NC_020055.1"/>
</dbReference>
<keyword evidence="1" id="KW-1133">Transmembrane helix</keyword>
<gene>
    <name evidence="2" type="ORF">DESAM_21164</name>
</gene>
<dbReference type="eggNOG" id="COG0859">
    <property type="taxonomic scope" value="Bacteria"/>
</dbReference>
<evidence type="ECO:0008006" key="4">
    <source>
        <dbReference type="Google" id="ProtNLM"/>
    </source>
</evidence>
<dbReference type="KEGG" id="dhy:DESAM_21164"/>
<dbReference type="InterPro" id="IPR030808">
    <property type="entry name" value="Glycosyl_04372"/>
</dbReference>
<dbReference type="NCBIfam" id="TIGR04372">
    <property type="entry name" value="glycosyl_04372"/>
    <property type="match status" value="1"/>
</dbReference>
<dbReference type="HOGENOM" id="CLU_041005_0_0_7"/>
<evidence type="ECO:0000313" key="2">
    <source>
        <dbReference type="EMBL" id="CCO23445.1"/>
    </source>
</evidence>
<accession>L0RB99</accession>
<dbReference type="AlphaFoldDB" id="L0RB99"/>
<proteinExistence type="predicted"/>
<reference evidence="2 3" key="1">
    <citation type="submission" date="2012-10" db="EMBL/GenBank/DDBJ databases">
        <authorList>
            <person name="Genoscope - CEA"/>
        </authorList>
    </citation>
    <scope>NUCLEOTIDE SEQUENCE [LARGE SCALE GENOMIC DNA]</scope>
    <source>
        <strain evidence="3">AM13 / DSM 14728</strain>
    </source>
</reference>
<sequence>MNLENNPYYRKFRVFAWIPIIWLIRLLRPFFCVRFGGLFSERIGHFAIETELYLCQKALGKIPPRTIDLFFHRKAVPDASISNMTLLQMFKKRMFIHNIYELLWKANHCAGGDGSAHFVDVPKAGSVEQGLLLDSTECQVEFSDQQVREGEDFLQGVGIGNSPFVCVHSRDSAYLNSAFPGINWDYHNYRDCDINSFVPAMEALTDKGYFVLRMGAVVGDSFQSANPRIIDYSTLYRSDFLDIFLSSRCSFFLGTDSGLFNVAMLFRKKTIVTNYSQVNNVIYMPSFVTVLPKKIWSYERGCCLKYSEVLQRKIGNFVRTDEFEELKLTTICNSPEDIVDVALEVAESCERSEGESNFDPSIQNQFWSLYEDYDAQYKLYPRISSNFVIKNHELFE</sequence>
<evidence type="ECO:0000256" key="1">
    <source>
        <dbReference type="SAM" id="Phobius"/>
    </source>
</evidence>
<dbReference type="STRING" id="1121451.DESAM_21164"/>
<feature type="transmembrane region" description="Helical" evidence="1">
    <location>
        <begin position="12"/>
        <end position="31"/>
    </location>
</feature>